<organism evidence="1 2">
    <name type="scientific">Rhodocista pekingensis</name>
    <dbReference type="NCBI Taxonomy" id="201185"/>
    <lineage>
        <taxon>Bacteria</taxon>
        <taxon>Pseudomonadati</taxon>
        <taxon>Pseudomonadota</taxon>
        <taxon>Alphaproteobacteria</taxon>
        <taxon>Rhodospirillales</taxon>
        <taxon>Azospirillaceae</taxon>
        <taxon>Rhodocista</taxon>
    </lineage>
</organism>
<accession>A0ABW2KUD4</accession>
<gene>
    <name evidence="1" type="ORF">ACFQPS_10780</name>
</gene>
<comment type="caution">
    <text evidence="1">The sequence shown here is derived from an EMBL/GenBank/DDBJ whole genome shotgun (WGS) entry which is preliminary data.</text>
</comment>
<dbReference type="Pfam" id="PF07310">
    <property type="entry name" value="PAS_5"/>
    <property type="match status" value="1"/>
</dbReference>
<dbReference type="EMBL" id="JBHTCM010000010">
    <property type="protein sequence ID" value="MFC7333648.1"/>
    <property type="molecule type" value="Genomic_DNA"/>
</dbReference>
<name>A0ABW2KUD4_9PROT</name>
<sequence length="161" mass="18650">MNFDPASLTDSRIHQAFTYWDTLRNGREIPARADIDPSEIIRILPFVLLVDVCYDPMDFRIRLAGTDIVERFGQEITGCRLQDIDFDGKHEQVFREYCLTVEQRQPLLFTEEFRRHDGKYMNYSRLLCPLSRNGDRIDMLFGVQVPQPGTPDTRTPAAPAP</sequence>
<keyword evidence="2" id="KW-1185">Reference proteome</keyword>
<protein>
    <submittedName>
        <fullName evidence="1">PAS domain-containing protein</fullName>
    </submittedName>
</protein>
<dbReference type="InterPro" id="IPR009922">
    <property type="entry name" value="DUF1457"/>
</dbReference>
<proteinExistence type="predicted"/>
<dbReference type="Proteomes" id="UP001596456">
    <property type="component" value="Unassembled WGS sequence"/>
</dbReference>
<reference evidence="2" key="1">
    <citation type="journal article" date="2019" name="Int. J. Syst. Evol. Microbiol.">
        <title>The Global Catalogue of Microorganisms (GCM) 10K type strain sequencing project: providing services to taxonomists for standard genome sequencing and annotation.</title>
        <authorList>
            <consortium name="The Broad Institute Genomics Platform"/>
            <consortium name="The Broad Institute Genome Sequencing Center for Infectious Disease"/>
            <person name="Wu L."/>
            <person name="Ma J."/>
        </authorList>
    </citation>
    <scope>NUCLEOTIDE SEQUENCE [LARGE SCALE GENOMIC DNA]</scope>
    <source>
        <strain evidence="2">CGMCC 1.16275</strain>
    </source>
</reference>
<evidence type="ECO:0000313" key="1">
    <source>
        <dbReference type="EMBL" id="MFC7333648.1"/>
    </source>
</evidence>
<dbReference type="RefSeq" id="WP_377358859.1">
    <property type="nucleotide sequence ID" value="NZ_JBHTCM010000010.1"/>
</dbReference>
<evidence type="ECO:0000313" key="2">
    <source>
        <dbReference type="Proteomes" id="UP001596456"/>
    </source>
</evidence>